<sequence length="233" mass="26216">MDRRNVRYLIIVAGGSGTRMGGPVPKQFMELGGIPVLRRVIDRFIAFYADFRIIIVLPEGKKRIWMDYCDSHEYDIGPHIIADGGFTRFHSVRSALRYVEPGTVAAVHDGVRPFPSFKMLDEMFSLSSAEPALCPAIRSADTLRRLSVSGDRLYAEEDIDRSGVYRIQTPQIFHSEVLIDAYSQPYSEMFTDDASVVESAGYRVRYVPGSPYNLKLTTPEDMVLAQRLLEAGI</sequence>
<dbReference type="InterPro" id="IPR050088">
    <property type="entry name" value="IspD/TarI_cytidylyltransf_bact"/>
</dbReference>
<evidence type="ECO:0000313" key="4">
    <source>
        <dbReference type="Proteomes" id="UP000823772"/>
    </source>
</evidence>
<protein>
    <submittedName>
        <fullName evidence="3">2-C-methyl-D-erythritol 4-phosphate cytidylyltransferase</fullName>
    </submittedName>
</protein>
<organism evidence="3 4">
    <name type="scientific">Candidatus Merdivivens faecigallinarum</name>
    <dbReference type="NCBI Taxonomy" id="2840871"/>
    <lineage>
        <taxon>Bacteria</taxon>
        <taxon>Pseudomonadati</taxon>
        <taxon>Bacteroidota</taxon>
        <taxon>Bacteroidia</taxon>
        <taxon>Bacteroidales</taxon>
        <taxon>Muribaculaceae</taxon>
        <taxon>Muribaculaceae incertae sedis</taxon>
        <taxon>Candidatus Merdivivens</taxon>
    </lineage>
</organism>
<proteinExistence type="predicted"/>
<name>A0A9D9NQP9_9BACT</name>
<dbReference type="InterPro" id="IPR034683">
    <property type="entry name" value="IspD/TarI"/>
</dbReference>
<evidence type="ECO:0000256" key="1">
    <source>
        <dbReference type="ARBA" id="ARBA00022679"/>
    </source>
</evidence>
<dbReference type="InterPro" id="IPR029044">
    <property type="entry name" value="Nucleotide-diphossugar_trans"/>
</dbReference>
<dbReference type="CDD" id="cd02516">
    <property type="entry name" value="CDP-ME_synthetase"/>
    <property type="match status" value="1"/>
</dbReference>
<dbReference type="GO" id="GO:0050518">
    <property type="term" value="F:2-C-methyl-D-erythritol 4-phosphate cytidylyltransferase activity"/>
    <property type="evidence" value="ECO:0007669"/>
    <property type="project" value="TreeGrafter"/>
</dbReference>
<gene>
    <name evidence="3" type="ORF">IAC87_06905</name>
</gene>
<dbReference type="Pfam" id="PF01128">
    <property type="entry name" value="IspD"/>
    <property type="match status" value="1"/>
</dbReference>
<reference evidence="3" key="2">
    <citation type="journal article" date="2021" name="PeerJ">
        <title>Extensive microbial diversity within the chicken gut microbiome revealed by metagenomics and culture.</title>
        <authorList>
            <person name="Gilroy R."/>
            <person name="Ravi A."/>
            <person name="Getino M."/>
            <person name="Pursley I."/>
            <person name="Horton D.L."/>
            <person name="Alikhan N.F."/>
            <person name="Baker D."/>
            <person name="Gharbi K."/>
            <person name="Hall N."/>
            <person name="Watson M."/>
            <person name="Adriaenssens E.M."/>
            <person name="Foster-Nyarko E."/>
            <person name="Jarju S."/>
            <person name="Secka A."/>
            <person name="Antonio M."/>
            <person name="Oren A."/>
            <person name="Chaudhuri R.R."/>
            <person name="La Ragione R."/>
            <person name="Hildebrand F."/>
            <person name="Pallen M.J."/>
        </authorList>
    </citation>
    <scope>NUCLEOTIDE SEQUENCE</scope>
    <source>
        <strain evidence="3">B3-2255</strain>
    </source>
</reference>
<dbReference type="SUPFAM" id="SSF53448">
    <property type="entry name" value="Nucleotide-diphospho-sugar transferases"/>
    <property type="match status" value="1"/>
</dbReference>
<dbReference type="Proteomes" id="UP000823772">
    <property type="component" value="Unassembled WGS sequence"/>
</dbReference>
<evidence type="ECO:0000256" key="2">
    <source>
        <dbReference type="ARBA" id="ARBA00022695"/>
    </source>
</evidence>
<comment type="caution">
    <text evidence="3">The sequence shown here is derived from an EMBL/GenBank/DDBJ whole genome shotgun (WGS) entry which is preliminary data.</text>
</comment>
<keyword evidence="2 3" id="KW-0548">Nucleotidyltransferase</keyword>
<dbReference type="PANTHER" id="PTHR32125:SF4">
    <property type="entry name" value="2-C-METHYL-D-ERYTHRITOL 4-PHOSPHATE CYTIDYLYLTRANSFERASE, CHLOROPLASTIC"/>
    <property type="match status" value="1"/>
</dbReference>
<accession>A0A9D9NQP9</accession>
<dbReference type="PANTHER" id="PTHR32125">
    <property type="entry name" value="2-C-METHYL-D-ERYTHRITOL 4-PHOSPHATE CYTIDYLYLTRANSFERASE, CHLOROPLASTIC"/>
    <property type="match status" value="1"/>
</dbReference>
<reference evidence="3" key="1">
    <citation type="submission" date="2020-10" db="EMBL/GenBank/DDBJ databases">
        <authorList>
            <person name="Gilroy R."/>
        </authorList>
    </citation>
    <scope>NUCLEOTIDE SEQUENCE</scope>
    <source>
        <strain evidence="3">B3-2255</strain>
    </source>
</reference>
<dbReference type="AlphaFoldDB" id="A0A9D9NQP9"/>
<dbReference type="Gene3D" id="3.90.550.10">
    <property type="entry name" value="Spore Coat Polysaccharide Biosynthesis Protein SpsA, Chain A"/>
    <property type="match status" value="1"/>
</dbReference>
<dbReference type="EMBL" id="JADILY010000148">
    <property type="protein sequence ID" value="MBO8482255.1"/>
    <property type="molecule type" value="Genomic_DNA"/>
</dbReference>
<evidence type="ECO:0000313" key="3">
    <source>
        <dbReference type="EMBL" id="MBO8482255.1"/>
    </source>
</evidence>
<keyword evidence="1" id="KW-0808">Transferase</keyword>